<dbReference type="Proteomes" id="UP000469185">
    <property type="component" value="Unassembled WGS sequence"/>
</dbReference>
<dbReference type="InterPro" id="IPR036291">
    <property type="entry name" value="NAD(P)-bd_dom_sf"/>
</dbReference>
<keyword evidence="2" id="KW-1185">Reference proteome</keyword>
<dbReference type="Pfam" id="PF02423">
    <property type="entry name" value="OCD_Mu_crystall"/>
    <property type="match status" value="1"/>
</dbReference>
<dbReference type="InterPro" id="IPR023401">
    <property type="entry name" value="ODC_N"/>
</dbReference>
<dbReference type="EMBL" id="JAAGOB010000006">
    <property type="protein sequence ID" value="NED96285.1"/>
    <property type="molecule type" value="Genomic_DNA"/>
</dbReference>
<sequence length="324" mass="34040">MSEHRPPHFGPGEVTHRVPMRDAVRSVRRVLGAAQRGSFEQPPRLVLDNGRLLVMVATHRQSKDSMVKTVSVRIGEGQPTAASIEGTLLWISGDRRRGTFTADGASVTALRTGAVTGAATDILAEPAASRLAVLGAGRQAAAQVAAVCTVRPIQHVAIWNRTIERARTFAESLAVTRPDLDITIHSDADEAVRTADVVCCATASTEPLFSTESVRTGTHVNAVGSYRAGMAELPTDLIMSASAVVVDDLHGCMDESGEIISALDAGLDASALIPLGRLDDNARPSGRSGHSVFKSVGCAVLDWAIASLIARDLTATPDDSEVPA</sequence>
<gene>
    <name evidence="1" type="ORF">G1H11_13305</name>
</gene>
<dbReference type="Gene3D" id="3.40.50.720">
    <property type="entry name" value="NAD(P)-binding Rossmann-like Domain"/>
    <property type="match status" value="1"/>
</dbReference>
<dbReference type="GO" id="GO:0005737">
    <property type="term" value="C:cytoplasm"/>
    <property type="evidence" value="ECO:0007669"/>
    <property type="project" value="TreeGrafter"/>
</dbReference>
<proteinExistence type="predicted"/>
<dbReference type="PANTHER" id="PTHR13812:SF19">
    <property type="entry name" value="KETIMINE REDUCTASE MU-CRYSTALLIN"/>
    <property type="match status" value="1"/>
</dbReference>
<dbReference type="PANTHER" id="PTHR13812">
    <property type="entry name" value="KETIMINE REDUCTASE MU-CRYSTALLIN"/>
    <property type="match status" value="1"/>
</dbReference>
<dbReference type="Gene3D" id="3.30.1780.10">
    <property type="entry name" value="ornithine cyclodeaminase, domain 1"/>
    <property type="match status" value="1"/>
</dbReference>
<dbReference type="SUPFAM" id="SSF51735">
    <property type="entry name" value="NAD(P)-binding Rossmann-fold domains"/>
    <property type="match status" value="1"/>
</dbReference>
<organism evidence="1 2">
    <name type="scientific">Phytoactinopolyspora alkaliphila</name>
    <dbReference type="NCBI Taxonomy" id="1783498"/>
    <lineage>
        <taxon>Bacteria</taxon>
        <taxon>Bacillati</taxon>
        <taxon>Actinomycetota</taxon>
        <taxon>Actinomycetes</taxon>
        <taxon>Jiangellales</taxon>
        <taxon>Jiangellaceae</taxon>
        <taxon>Phytoactinopolyspora</taxon>
    </lineage>
</organism>
<accession>A0A6N9YMW4</accession>
<comment type="caution">
    <text evidence="1">The sequence shown here is derived from an EMBL/GenBank/DDBJ whole genome shotgun (WGS) entry which is preliminary data.</text>
</comment>
<protein>
    <submittedName>
        <fullName evidence="1">Ornithine cyclodeaminase family protein</fullName>
    </submittedName>
</protein>
<dbReference type="RefSeq" id="WP_163819050.1">
    <property type="nucleotide sequence ID" value="NZ_JAAGOB010000006.1"/>
</dbReference>
<dbReference type="InterPro" id="IPR003462">
    <property type="entry name" value="ODC_Mu_crystall"/>
</dbReference>
<evidence type="ECO:0000313" key="2">
    <source>
        <dbReference type="Proteomes" id="UP000469185"/>
    </source>
</evidence>
<reference evidence="1 2" key="1">
    <citation type="submission" date="2020-02" db="EMBL/GenBank/DDBJ databases">
        <authorList>
            <person name="Li X.-J."/>
            <person name="Feng X.-M."/>
        </authorList>
    </citation>
    <scope>NUCLEOTIDE SEQUENCE [LARGE SCALE GENOMIC DNA]</scope>
    <source>
        <strain evidence="1 2">CGMCC 4.7225</strain>
    </source>
</reference>
<name>A0A6N9YMW4_9ACTN</name>
<dbReference type="PIRSF" id="PIRSF001439">
    <property type="entry name" value="CryM"/>
    <property type="match status" value="1"/>
</dbReference>
<dbReference type="AlphaFoldDB" id="A0A6N9YMW4"/>
<evidence type="ECO:0000313" key="1">
    <source>
        <dbReference type="EMBL" id="NED96285.1"/>
    </source>
</evidence>